<dbReference type="InterPro" id="IPR006176">
    <property type="entry name" value="3-OHacyl-CoA_DH_NAD-bd"/>
</dbReference>
<name>A0A1F6APT6_9BACT</name>
<dbReference type="Proteomes" id="UP000176609">
    <property type="component" value="Unassembled WGS sequence"/>
</dbReference>
<dbReference type="Gene3D" id="3.40.50.720">
    <property type="entry name" value="NAD(P)-binding Rossmann-like Domain"/>
    <property type="match status" value="1"/>
</dbReference>
<protein>
    <recommendedName>
        <fullName evidence="2">3-hydroxyacyl-CoA dehydrogenase NAD binding domain-containing protein</fullName>
    </recommendedName>
</protein>
<dbReference type="GO" id="GO:0016491">
    <property type="term" value="F:oxidoreductase activity"/>
    <property type="evidence" value="ECO:0007669"/>
    <property type="project" value="TreeGrafter"/>
</dbReference>
<proteinExistence type="predicted"/>
<feature type="transmembrane region" description="Helical" evidence="1">
    <location>
        <begin position="23"/>
        <end position="46"/>
    </location>
</feature>
<dbReference type="EMBL" id="MFJR01000007">
    <property type="protein sequence ID" value="OGG26706.1"/>
    <property type="molecule type" value="Genomic_DNA"/>
</dbReference>
<organism evidence="3 4">
    <name type="scientific">Candidatus Gottesmanbacteria bacterium RIFCSPLOWO2_01_FULL_39_12b</name>
    <dbReference type="NCBI Taxonomy" id="1798388"/>
    <lineage>
        <taxon>Bacteria</taxon>
        <taxon>Candidatus Gottesmaniibacteriota</taxon>
    </lineage>
</organism>
<dbReference type="InterPro" id="IPR036291">
    <property type="entry name" value="NAD(P)-bd_dom_sf"/>
</dbReference>
<dbReference type="PANTHER" id="PTHR48075:SF7">
    <property type="entry name" value="3-HYDROXYACYL-COA DEHYDROGENASE-RELATED"/>
    <property type="match status" value="1"/>
</dbReference>
<dbReference type="Pfam" id="PF02737">
    <property type="entry name" value="3HCDH_N"/>
    <property type="match status" value="1"/>
</dbReference>
<accession>A0A1F6APT6</accession>
<feature type="domain" description="3-hydroxyacyl-CoA dehydrogenase NAD binding" evidence="2">
    <location>
        <begin position="27"/>
        <end position="199"/>
    </location>
</feature>
<evidence type="ECO:0000256" key="1">
    <source>
        <dbReference type="SAM" id="Phobius"/>
    </source>
</evidence>
<dbReference type="AlphaFoldDB" id="A0A1F6APT6"/>
<evidence type="ECO:0000313" key="4">
    <source>
        <dbReference type="Proteomes" id="UP000176609"/>
    </source>
</evidence>
<dbReference type="Gene3D" id="1.10.1040.50">
    <property type="match status" value="1"/>
</dbReference>
<keyword evidence="1" id="KW-1133">Transmembrane helix</keyword>
<evidence type="ECO:0000259" key="2">
    <source>
        <dbReference type="Pfam" id="PF02737"/>
    </source>
</evidence>
<keyword evidence="1" id="KW-0812">Transmembrane</keyword>
<evidence type="ECO:0000313" key="3">
    <source>
        <dbReference type="EMBL" id="OGG26706.1"/>
    </source>
</evidence>
<sequence>MSNLCKKRDIGTKQLKKRRKKVISLKTVAIIGANGTMGAMTGGLFAQCGFRVYFISKTIEKSKIGMQKAFHQAQSEIIGKNIICSGYSEISHILPKCNWIIECVKEDIDVKKATYKVIDTYRKKGSVVSSMTSSLPLPKIIEGTSDDLRRNFIGFHLFNPPNKLTLCEIAPIKDTDKAVVDLVSKIAQKYLFRTVIPVRNVAGYVGNRIGFKFFSDVTKEVPKYGVEMIDYLLGPYIGRAMSPLATLDLIGIDNYT</sequence>
<gene>
    <name evidence="3" type="ORF">A2960_00845</name>
</gene>
<reference evidence="3 4" key="1">
    <citation type="journal article" date="2016" name="Nat. Commun.">
        <title>Thousands of microbial genomes shed light on interconnected biogeochemical processes in an aquifer system.</title>
        <authorList>
            <person name="Anantharaman K."/>
            <person name="Brown C.T."/>
            <person name="Hug L.A."/>
            <person name="Sharon I."/>
            <person name="Castelle C.J."/>
            <person name="Probst A.J."/>
            <person name="Thomas B.C."/>
            <person name="Singh A."/>
            <person name="Wilkins M.J."/>
            <person name="Karaoz U."/>
            <person name="Brodie E.L."/>
            <person name="Williams K.H."/>
            <person name="Hubbard S.S."/>
            <person name="Banfield J.F."/>
        </authorList>
    </citation>
    <scope>NUCLEOTIDE SEQUENCE [LARGE SCALE GENOMIC DNA]</scope>
</reference>
<dbReference type="GO" id="GO:0006631">
    <property type="term" value="P:fatty acid metabolic process"/>
    <property type="evidence" value="ECO:0007669"/>
    <property type="project" value="InterPro"/>
</dbReference>
<dbReference type="PANTHER" id="PTHR48075">
    <property type="entry name" value="3-HYDROXYACYL-COA DEHYDROGENASE FAMILY PROTEIN"/>
    <property type="match status" value="1"/>
</dbReference>
<comment type="caution">
    <text evidence="3">The sequence shown here is derived from an EMBL/GenBank/DDBJ whole genome shotgun (WGS) entry which is preliminary data.</text>
</comment>
<keyword evidence="1" id="KW-0472">Membrane</keyword>
<dbReference type="SUPFAM" id="SSF51735">
    <property type="entry name" value="NAD(P)-binding Rossmann-fold domains"/>
    <property type="match status" value="1"/>
</dbReference>
<dbReference type="GO" id="GO:0070403">
    <property type="term" value="F:NAD+ binding"/>
    <property type="evidence" value="ECO:0007669"/>
    <property type="project" value="InterPro"/>
</dbReference>